<dbReference type="Proteomes" id="UP001249851">
    <property type="component" value="Unassembled WGS sequence"/>
</dbReference>
<keyword evidence="4" id="KW-1185">Reference proteome</keyword>
<evidence type="ECO:0000256" key="1">
    <source>
        <dbReference type="SAM" id="Coils"/>
    </source>
</evidence>
<feature type="region of interest" description="Disordered" evidence="2">
    <location>
        <begin position="641"/>
        <end position="697"/>
    </location>
</feature>
<dbReference type="AlphaFoldDB" id="A0AAD9V289"/>
<keyword evidence="1" id="KW-0175">Coiled coil</keyword>
<evidence type="ECO:0000313" key="3">
    <source>
        <dbReference type="EMBL" id="KAK2558558.1"/>
    </source>
</evidence>
<proteinExistence type="predicted"/>
<feature type="compositionally biased region" description="Low complexity" evidence="2">
    <location>
        <begin position="556"/>
        <end position="572"/>
    </location>
</feature>
<evidence type="ECO:0000256" key="2">
    <source>
        <dbReference type="SAM" id="MobiDB-lite"/>
    </source>
</evidence>
<gene>
    <name evidence="3" type="ORF">P5673_018733</name>
</gene>
<reference evidence="3" key="1">
    <citation type="journal article" date="2023" name="G3 (Bethesda)">
        <title>Whole genome assembly and annotation of the endangered Caribbean coral Acropora cervicornis.</title>
        <authorList>
            <person name="Selwyn J.D."/>
            <person name="Vollmer S.V."/>
        </authorList>
    </citation>
    <scope>NUCLEOTIDE SEQUENCE</scope>
    <source>
        <strain evidence="3">K2</strain>
    </source>
</reference>
<protein>
    <submittedName>
        <fullName evidence="3">Transposon TX1 uncharacterized 149 kDa protein</fullName>
    </submittedName>
</protein>
<feature type="compositionally biased region" description="Basic and acidic residues" evidence="2">
    <location>
        <begin position="678"/>
        <end position="697"/>
    </location>
</feature>
<sequence>MELRAKTIKYSKQKRSSLRNKEEALQNELRELDHKICNSDTFDQEILEKYETAKQELKHIHEVRGREAMFRSKMKWFELGEKPTKFFFNLEKRNYEKKLIREVELENGEIISDPVQVNKEIRNFYQNMYTSKINGNNSTSAYEHNQKIDGFTEGLNIPQLNVEEQESLEKDLTLEELKDALASFAHKKSPGEDGFTKEFYQTFFDLIGKDLLNSYNDSFHKGSLSITQKRGSITLIPKVELLALKIHQNPNCRGIQLPNDQEVKISQFADDTTIITSNVDSLKSHLQVIDWFGTVSDILSGDGNFLTFEEFQNKFRIKTNYLHYFQLMAAIPSDCKKKAMLVEVPSHEQLLYSTTVSLSPENTPVDLANMRCKHYYKLLNKNSTVEPTGIKSWKINFADEHSEWEKKFSSIYHSTRDNKLRQFSFKYNIAKAIQFSNTFRYIDDLFSINNVDFGHYISAIYPSELQLTDTSTSSTEVCYLDTNIKTGGTNTRFRISIYDKRDHFTFRIVNFPHMDSNIPANSAYIVYISQLKAETWRLEEIPQSLPESSPRFMENSSTLPSSSASSHPTSSAESKKAQDRWSKEEEKLLIQPWAEKHHQLERESLRKCVNYKEVDKILGCLNIVTFNHVAEAGISGEVFTESSENTGEINTSSRPSVSETPAKTRGASKKGKRASKRKAPDHESDKEFKMALTDVRQ</sequence>
<feature type="compositionally biased region" description="Basic residues" evidence="2">
    <location>
        <begin position="666"/>
        <end position="677"/>
    </location>
</feature>
<comment type="caution">
    <text evidence="3">The sequence shown here is derived from an EMBL/GenBank/DDBJ whole genome shotgun (WGS) entry which is preliminary data.</text>
</comment>
<feature type="region of interest" description="Disordered" evidence="2">
    <location>
        <begin position="547"/>
        <end position="581"/>
    </location>
</feature>
<feature type="compositionally biased region" description="Polar residues" evidence="2">
    <location>
        <begin position="641"/>
        <end position="661"/>
    </location>
</feature>
<dbReference type="EMBL" id="JARQWQ010000043">
    <property type="protein sequence ID" value="KAK2558558.1"/>
    <property type="molecule type" value="Genomic_DNA"/>
</dbReference>
<evidence type="ECO:0000313" key="4">
    <source>
        <dbReference type="Proteomes" id="UP001249851"/>
    </source>
</evidence>
<organism evidence="3 4">
    <name type="scientific">Acropora cervicornis</name>
    <name type="common">Staghorn coral</name>
    <dbReference type="NCBI Taxonomy" id="6130"/>
    <lineage>
        <taxon>Eukaryota</taxon>
        <taxon>Metazoa</taxon>
        <taxon>Cnidaria</taxon>
        <taxon>Anthozoa</taxon>
        <taxon>Hexacorallia</taxon>
        <taxon>Scleractinia</taxon>
        <taxon>Astrocoeniina</taxon>
        <taxon>Acroporidae</taxon>
        <taxon>Acropora</taxon>
    </lineage>
</organism>
<accession>A0AAD9V289</accession>
<dbReference type="PANTHER" id="PTHR19446">
    <property type="entry name" value="REVERSE TRANSCRIPTASES"/>
    <property type="match status" value="1"/>
</dbReference>
<reference evidence="3" key="2">
    <citation type="journal article" date="2023" name="Science">
        <title>Genomic signatures of disease resistance in endangered staghorn corals.</title>
        <authorList>
            <person name="Vollmer S.V."/>
            <person name="Selwyn J.D."/>
            <person name="Despard B.A."/>
            <person name="Roesel C.L."/>
        </authorList>
    </citation>
    <scope>NUCLEOTIDE SEQUENCE</scope>
    <source>
        <strain evidence="3">K2</strain>
    </source>
</reference>
<feature type="coiled-coil region" evidence="1">
    <location>
        <begin position="8"/>
        <end position="35"/>
    </location>
</feature>
<name>A0AAD9V289_ACRCE</name>